<dbReference type="EMBL" id="JXTB01000487">
    <property type="protein sequence ID" value="PON38735.1"/>
    <property type="molecule type" value="Genomic_DNA"/>
</dbReference>
<keyword evidence="6" id="KW-1185">Reference proteome</keyword>
<proteinExistence type="predicted"/>
<dbReference type="Pfam" id="PF13947">
    <property type="entry name" value="GUB_WAK_bind"/>
    <property type="match status" value="1"/>
</dbReference>
<dbReference type="InterPro" id="IPR025287">
    <property type="entry name" value="WAK_GUB"/>
</dbReference>
<dbReference type="PANTHER" id="PTHR33138">
    <property type="entry name" value="OS01G0690200 PROTEIN"/>
    <property type="match status" value="1"/>
</dbReference>
<evidence type="ECO:0000256" key="1">
    <source>
        <dbReference type="ARBA" id="ARBA00004167"/>
    </source>
</evidence>
<dbReference type="GO" id="GO:0030247">
    <property type="term" value="F:polysaccharide binding"/>
    <property type="evidence" value="ECO:0007669"/>
    <property type="project" value="InterPro"/>
</dbReference>
<dbReference type="Proteomes" id="UP000237105">
    <property type="component" value="Unassembled WGS sequence"/>
</dbReference>
<gene>
    <name evidence="5" type="ORF">PanWU01x14_310590</name>
</gene>
<comment type="subcellular location">
    <subcellularLocation>
        <location evidence="1">Membrane</location>
        <topology evidence="1">Single-pass membrane protein</topology>
    </subcellularLocation>
</comment>
<dbReference type="PANTHER" id="PTHR33138:SF30">
    <property type="entry name" value="LEAF RUST 10 DISEASE-RESISTANCE LOCUS RECEPTOR-LIKE PROTEIN KINASE-LIKE 2.7"/>
    <property type="match status" value="1"/>
</dbReference>
<name>A0A2P5AQA6_PARAD</name>
<evidence type="ECO:0000259" key="4">
    <source>
        <dbReference type="Pfam" id="PF13947"/>
    </source>
</evidence>
<feature type="domain" description="Wall-associated receptor kinase galacturonan-binding" evidence="4">
    <location>
        <begin position="38"/>
        <end position="105"/>
    </location>
</feature>
<organism evidence="5 6">
    <name type="scientific">Parasponia andersonii</name>
    <name type="common">Sponia andersonii</name>
    <dbReference type="NCBI Taxonomy" id="3476"/>
    <lineage>
        <taxon>Eukaryota</taxon>
        <taxon>Viridiplantae</taxon>
        <taxon>Streptophyta</taxon>
        <taxon>Embryophyta</taxon>
        <taxon>Tracheophyta</taxon>
        <taxon>Spermatophyta</taxon>
        <taxon>Magnoliopsida</taxon>
        <taxon>eudicotyledons</taxon>
        <taxon>Gunneridae</taxon>
        <taxon>Pentapetalae</taxon>
        <taxon>rosids</taxon>
        <taxon>fabids</taxon>
        <taxon>Rosales</taxon>
        <taxon>Cannabaceae</taxon>
        <taxon>Parasponia</taxon>
    </lineage>
</organism>
<keyword evidence="2 3" id="KW-0732">Signal</keyword>
<dbReference type="AlphaFoldDB" id="A0A2P5AQA6"/>
<comment type="caution">
    <text evidence="5">The sequence shown here is derived from an EMBL/GenBank/DDBJ whole genome shotgun (WGS) entry which is preliminary data.</text>
</comment>
<feature type="chain" id="PRO_5015168427" description="Wall-associated receptor kinase galacturonan-binding domain-containing protein" evidence="3">
    <location>
        <begin position="25"/>
        <end position="292"/>
    </location>
</feature>
<protein>
    <recommendedName>
        <fullName evidence="4">Wall-associated receptor kinase galacturonan-binding domain-containing protein</fullName>
    </recommendedName>
</protein>
<dbReference type="OrthoDB" id="1146677at2759"/>
<sequence>MEAHILVMIVMIITVFNETIHSSAQDDHLNPPPPSRHSSCGDIQNISFPFRLETKPVSCGTLYPYCSPFLLYCESNMTRMYSGQREEYYQVKAINYNNYTIRLVDSKVQKGNCSTFSSYSVGRSSYPRPSLIYPELETEVRYGHGGIFWSGNFNVRPLLETLVFLSCEKQVFDPLYMDTTPCLNASASDDYLYVVYATGFKFSDLAKSCKIVQSTLISARKEKTMTTSYRKIHDELAYGIELSWLSIYHKDDMENVCYVDEKSNEVHCLCKKATARWCSKDSITLHIYILII</sequence>
<feature type="signal peptide" evidence="3">
    <location>
        <begin position="1"/>
        <end position="24"/>
    </location>
</feature>
<evidence type="ECO:0000313" key="6">
    <source>
        <dbReference type="Proteomes" id="UP000237105"/>
    </source>
</evidence>
<evidence type="ECO:0000256" key="2">
    <source>
        <dbReference type="ARBA" id="ARBA00022729"/>
    </source>
</evidence>
<reference evidence="6" key="1">
    <citation type="submission" date="2016-06" db="EMBL/GenBank/DDBJ databases">
        <title>Parallel loss of symbiosis genes in relatives of nitrogen-fixing non-legume Parasponia.</title>
        <authorList>
            <person name="Van Velzen R."/>
            <person name="Holmer R."/>
            <person name="Bu F."/>
            <person name="Rutten L."/>
            <person name="Van Zeijl A."/>
            <person name="Liu W."/>
            <person name="Santuari L."/>
            <person name="Cao Q."/>
            <person name="Sharma T."/>
            <person name="Shen D."/>
            <person name="Roswanjaya Y."/>
            <person name="Wardhani T."/>
            <person name="Kalhor M.S."/>
            <person name="Jansen J."/>
            <person name="Van den Hoogen J."/>
            <person name="Gungor B."/>
            <person name="Hartog M."/>
            <person name="Hontelez J."/>
            <person name="Verver J."/>
            <person name="Yang W.-C."/>
            <person name="Schijlen E."/>
            <person name="Repin R."/>
            <person name="Schilthuizen M."/>
            <person name="Schranz E."/>
            <person name="Heidstra R."/>
            <person name="Miyata K."/>
            <person name="Fedorova E."/>
            <person name="Kohlen W."/>
            <person name="Bisseling T."/>
            <person name="Smit S."/>
            <person name="Geurts R."/>
        </authorList>
    </citation>
    <scope>NUCLEOTIDE SEQUENCE [LARGE SCALE GENOMIC DNA]</scope>
    <source>
        <strain evidence="6">cv. WU1-14</strain>
    </source>
</reference>
<accession>A0A2P5AQA6</accession>
<evidence type="ECO:0000313" key="5">
    <source>
        <dbReference type="EMBL" id="PON38735.1"/>
    </source>
</evidence>
<evidence type="ECO:0000256" key="3">
    <source>
        <dbReference type="SAM" id="SignalP"/>
    </source>
</evidence>
<dbReference type="GO" id="GO:0016020">
    <property type="term" value="C:membrane"/>
    <property type="evidence" value="ECO:0007669"/>
    <property type="project" value="UniProtKB-SubCell"/>
</dbReference>